<comment type="subunit">
    <text evidence="2">Homodimer.</text>
</comment>
<evidence type="ECO:0000313" key="4">
    <source>
        <dbReference type="Proteomes" id="UP000808337"/>
    </source>
</evidence>
<gene>
    <name evidence="3" type="ORF">IPP15_15420</name>
</gene>
<dbReference type="EC" id="2.5.1.-" evidence="2"/>
<feature type="binding site" evidence="2">
    <location>
        <begin position="23"/>
        <end position="26"/>
    </location>
    <ligand>
        <name>substrate</name>
    </ligand>
</feature>
<feature type="binding site" evidence="2">
    <location>
        <position position="73"/>
    </location>
    <ligand>
        <name>substrate</name>
    </ligand>
</feature>
<protein>
    <recommendedName>
        <fullName evidence="2">Isoprenyl transferase</fullName>
        <ecNumber evidence="2">2.5.1.-</ecNumber>
    </recommendedName>
</protein>
<evidence type="ECO:0000256" key="2">
    <source>
        <dbReference type="HAMAP-Rule" id="MF_01139"/>
    </source>
</evidence>
<dbReference type="HAMAP" id="MF_01139">
    <property type="entry name" value="ISPT"/>
    <property type="match status" value="1"/>
</dbReference>
<reference evidence="3 4" key="1">
    <citation type="submission" date="2020-10" db="EMBL/GenBank/DDBJ databases">
        <title>Connecting structure to function with the recovery of over 1000 high-quality activated sludge metagenome-assembled genomes encoding full-length rRNA genes using long-read sequencing.</title>
        <authorList>
            <person name="Singleton C.M."/>
            <person name="Petriglieri F."/>
            <person name="Kristensen J.M."/>
            <person name="Kirkegaard R.H."/>
            <person name="Michaelsen T.Y."/>
            <person name="Andersen M.H."/>
            <person name="Karst S.M."/>
            <person name="Dueholm M.S."/>
            <person name="Nielsen P.H."/>
            <person name="Albertsen M."/>
        </authorList>
    </citation>
    <scope>NUCLEOTIDE SEQUENCE [LARGE SCALE GENOMIC DNA]</scope>
    <source>
        <strain evidence="3">Ribe_18-Q3-R11-54_MAXAC.273</strain>
    </source>
</reference>
<dbReference type="PANTHER" id="PTHR10291:SF0">
    <property type="entry name" value="DEHYDRODOLICHYL DIPHOSPHATE SYNTHASE 2"/>
    <property type="match status" value="1"/>
</dbReference>
<comment type="similarity">
    <text evidence="2">Belongs to the UPP synthase family.</text>
</comment>
<dbReference type="EMBL" id="JADKGY010000025">
    <property type="protein sequence ID" value="MBK9983734.1"/>
    <property type="molecule type" value="Genomic_DNA"/>
</dbReference>
<dbReference type="Gene3D" id="3.40.1180.10">
    <property type="entry name" value="Decaprenyl diphosphate synthase-like"/>
    <property type="match status" value="1"/>
</dbReference>
<keyword evidence="1 2" id="KW-0808">Transferase</keyword>
<dbReference type="InterPro" id="IPR036424">
    <property type="entry name" value="UPP_synth-like_sf"/>
</dbReference>
<dbReference type="PANTHER" id="PTHR10291">
    <property type="entry name" value="DEHYDRODOLICHYL DIPHOSPHATE SYNTHASE FAMILY MEMBER"/>
    <property type="match status" value="1"/>
</dbReference>
<dbReference type="CDD" id="cd00475">
    <property type="entry name" value="Cis_IPPS"/>
    <property type="match status" value="1"/>
</dbReference>
<evidence type="ECO:0000313" key="3">
    <source>
        <dbReference type="EMBL" id="MBK9983734.1"/>
    </source>
</evidence>
<feature type="binding site" evidence="2">
    <location>
        <position position="27"/>
    </location>
    <ligand>
        <name>substrate</name>
    </ligand>
</feature>
<dbReference type="NCBIfam" id="NF011405">
    <property type="entry name" value="PRK14830.1"/>
    <property type="match status" value="1"/>
</dbReference>
<name>A0A9D7SZN0_9BACT</name>
<feature type="active site" description="Proton acceptor" evidence="2">
    <location>
        <position position="70"/>
    </location>
</feature>
<dbReference type="SUPFAM" id="SSF64005">
    <property type="entry name" value="Undecaprenyl diphosphate synthase"/>
    <property type="match status" value="1"/>
</dbReference>
<comment type="function">
    <text evidence="2">Catalyzes the condensation of isopentenyl diphosphate (IPP) with allylic pyrophosphates generating different type of terpenoids.</text>
</comment>
<feature type="binding site" evidence="2">
    <location>
        <position position="39"/>
    </location>
    <ligand>
        <name>substrate</name>
    </ligand>
</feature>
<dbReference type="GO" id="GO:0000287">
    <property type="term" value="F:magnesium ion binding"/>
    <property type="evidence" value="ECO:0007669"/>
    <property type="project" value="UniProtKB-UniRule"/>
</dbReference>
<comment type="cofactor">
    <cofactor evidence="2">
        <name>Mg(2+)</name>
        <dbReference type="ChEBI" id="CHEBI:18420"/>
    </cofactor>
    <text evidence="2">Binds 2 magnesium ions per subunit.</text>
</comment>
<dbReference type="FunFam" id="3.40.1180.10:FF:000001">
    <property type="entry name" value="(2E,6E)-farnesyl-diphosphate-specific ditrans,polycis-undecaprenyl-diphosphate synthase"/>
    <property type="match status" value="1"/>
</dbReference>
<keyword evidence="2" id="KW-0479">Metal-binding</keyword>
<feature type="binding site" evidence="2">
    <location>
        <begin position="67"/>
        <end position="69"/>
    </location>
    <ligand>
        <name>substrate</name>
    </ligand>
</feature>
<dbReference type="GO" id="GO:0016094">
    <property type="term" value="P:polyprenol biosynthetic process"/>
    <property type="evidence" value="ECO:0007669"/>
    <property type="project" value="TreeGrafter"/>
</dbReference>
<feature type="binding site" evidence="2">
    <location>
        <position position="35"/>
    </location>
    <ligand>
        <name>substrate</name>
    </ligand>
</feature>
<proteinExistence type="inferred from homology"/>
<organism evidence="3 4">
    <name type="scientific">Candidatus Opimibacter skivensis</name>
    <dbReference type="NCBI Taxonomy" id="2982028"/>
    <lineage>
        <taxon>Bacteria</taxon>
        <taxon>Pseudomonadati</taxon>
        <taxon>Bacteroidota</taxon>
        <taxon>Saprospiria</taxon>
        <taxon>Saprospirales</taxon>
        <taxon>Saprospiraceae</taxon>
        <taxon>Candidatus Opimibacter</taxon>
    </lineage>
</organism>
<comment type="caution">
    <text evidence="3">The sequence shown here is derived from an EMBL/GenBank/DDBJ whole genome shotgun (WGS) entry which is preliminary data.</text>
</comment>
<accession>A0A9D7SZN0</accession>
<feature type="binding site" evidence="2">
    <location>
        <position position="22"/>
    </location>
    <ligand>
        <name>Mg(2+)</name>
        <dbReference type="ChEBI" id="CHEBI:18420"/>
    </ligand>
</feature>
<feature type="binding site" evidence="2">
    <location>
        <position position="190"/>
    </location>
    <ligand>
        <name>substrate</name>
    </ligand>
</feature>
<evidence type="ECO:0000256" key="1">
    <source>
        <dbReference type="ARBA" id="ARBA00022679"/>
    </source>
</evidence>
<sequence>MASAKEQINLSRLPQHVAVIMDGNGRWAKEHGKPRIWGHRNGVKSVREVTEAATEIGIQFLTLYAFSTENWNRPRPEVNALMDILVSTIREELATMNKNNIRLNAIGDLDRLPPRTKKALLEGIENTKTNDRMTLTLALNYSARWEITEAMRKVALQAAEGRIKPEDIDETSVSTFLATSGIPDPELLIRTSGERRISNFLLWQIAYTELYFSDVYWPDFEREDFYNAILDYQQRERRFGMISEQLTHQ</sequence>
<feature type="active site" evidence="2">
    <location>
        <position position="22"/>
    </location>
</feature>
<feature type="binding site" evidence="2">
    <location>
        <position position="209"/>
    </location>
    <ligand>
        <name>Mg(2+)</name>
        <dbReference type="ChEBI" id="CHEBI:18420"/>
    </ligand>
</feature>
<dbReference type="GO" id="GO:0045547">
    <property type="term" value="F:ditrans,polycis-polyprenyl diphosphate synthase [(2E,6E)-farnesyl diphosphate specific] activity"/>
    <property type="evidence" value="ECO:0007669"/>
    <property type="project" value="TreeGrafter"/>
</dbReference>
<dbReference type="Pfam" id="PF01255">
    <property type="entry name" value="Prenyltransf"/>
    <property type="match status" value="1"/>
</dbReference>
<dbReference type="NCBIfam" id="TIGR00055">
    <property type="entry name" value="uppS"/>
    <property type="match status" value="1"/>
</dbReference>
<dbReference type="AlphaFoldDB" id="A0A9D7SZN0"/>
<dbReference type="InterPro" id="IPR018520">
    <property type="entry name" value="UPP_synth-like_CS"/>
</dbReference>
<feature type="binding site" evidence="2">
    <location>
        <begin position="196"/>
        <end position="198"/>
    </location>
    <ligand>
        <name>substrate</name>
    </ligand>
</feature>
<keyword evidence="2" id="KW-0460">Magnesium</keyword>
<dbReference type="Proteomes" id="UP000808337">
    <property type="component" value="Unassembled WGS sequence"/>
</dbReference>
<feature type="binding site" evidence="2">
    <location>
        <position position="71"/>
    </location>
    <ligand>
        <name>substrate</name>
    </ligand>
</feature>
<dbReference type="InterPro" id="IPR001441">
    <property type="entry name" value="UPP_synth-like"/>
</dbReference>
<dbReference type="PROSITE" id="PS01066">
    <property type="entry name" value="UPP_SYNTHASE"/>
    <property type="match status" value="1"/>
</dbReference>